<evidence type="ECO:0000313" key="2">
    <source>
        <dbReference type="EMBL" id="KAF4667316.1"/>
    </source>
</evidence>
<accession>A0A7J6M7D0</accession>
<feature type="domain" description="N-acetyltransferase" evidence="1">
    <location>
        <begin position="18"/>
        <end position="167"/>
    </location>
</feature>
<keyword evidence="3" id="KW-1185">Reference proteome</keyword>
<organism evidence="2 3">
    <name type="scientific">Perkinsus chesapeaki</name>
    <name type="common">Clam parasite</name>
    <name type="synonym">Perkinsus andrewsi</name>
    <dbReference type="NCBI Taxonomy" id="330153"/>
    <lineage>
        <taxon>Eukaryota</taxon>
        <taxon>Sar</taxon>
        <taxon>Alveolata</taxon>
        <taxon>Perkinsozoa</taxon>
        <taxon>Perkinsea</taxon>
        <taxon>Perkinsida</taxon>
        <taxon>Perkinsidae</taxon>
        <taxon>Perkinsus</taxon>
    </lineage>
</organism>
<dbReference type="SUPFAM" id="SSF55729">
    <property type="entry name" value="Acyl-CoA N-acyltransferases (Nat)"/>
    <property type="match status" value="1"/>
</dbReference>
<dbReference type="Proteomes" id="UP000591131">
    <property type="component" value="Unassembled WGS sequence"/>
</dbReference>
<dbReference type="InterPro" id="IPR000182">
    <property type="entry name" value="GNAT_dom"/>
</dbReference>
<dbReference type="PROSITE" id="PS51186">
    <property type="entry name" value="GNAT"/>
    <property type="match status" value="1"/>
</dbReference>
<evidence type="ECO:0000259" key="1">
    <source>
        <dbReference type="PROSITE" id="PS51186"/>
    </source>
</evidence>
<gene>
    <name evidence="2" type="ORF">FOL47_003639</name>
</gene>
<name>A0A7J6M7D0_PERCH</name>
<protein>
    <recommendedName>
        <fullName evidence="1">N-acetyltransferase domain-containing protein</fullName>
    </recommendedName>
</protein>
<dbReference type="Gene3D" id="3.40.630.30">
    <property type="match status" value="1"/>
</dbReference>
<dbReference type="EMBL" id="JAAPAO010000214">
    <property type="protein sequence ID" value="KAF4667316.1"/>
    <property type="molecule type" value="Genomic_DNA"/>
</dbReference>
<dbReference type="Pfam" id="PF00583">
    <property type="entry name" value="Acetyltransf_1"/>
    <property type="match status" value="1"/>
</dbReference>
<dbReference type="CDD" id="cd04301">
    <property type="entry name" value="NAT_SF"/>
    <property type="match status" value="1"/>
</dbReference>
<dbReference type="AlphaFoldDB" id="A0A7J6M7D0"/>
<evidence type="ECO:0000313" key="3">
    <source>
        <dbReference type="Proteomes" id="UP000591131"/>
    </source>
</evidence>
<dbReference type="GO" id="GO:0016747">
    <property type="term" value="F:acyltransferase activity, transferring groups other than amino-acyl groups"/>
    <property type="evidence" value="ECO:0007669"/>
    <property type="project" value="InterPro"/>
</dbReference>
<proteinExistence type="predicted"/>
<comment type="caution">
    <text evidence="2">The sequence shown here is derived from an EMBL/GenBank/DDBJ whole genome shotgun (WGS) entry which is preliminary data.</text>
</comment>
<dbReference type="InterPro" id="IPR016181">
    <property type="entry name" value="Acyl_CoA_acyltransferase"/>
</dbReference>
<sequence length="167" mass="19231">MRLYSFFVASVCSVAENIKYRNYEQGDINAGAQVYCSTDPQIPCYVAVDLDKGDHILVGYILMYMPYDLPDIYDKAVRSMMKDPSQKGDFGYIAVVEVDEDYRGREIGTNLVKHCIAFGESSTDVLAMTLDIDDEHFDLTDWYKKFGFQIVLENHDERFFALYYSRG</sequence>
<reference evidence="2 3" key="1">
    <citation type="submission" date="2020-04" db="EMBL/GenBank/DDBJ databases">
        <title>Perkinsus chesapeaki whole genome sequence.</title>
        <authorList>
            <person name="Bogema D.R."/>
        </authorList>
    </citation>
    <scope>NUCLEOTIDE SEQUENCE [LARGE SCALE GENOMIC DNA]</scope>
    <source>
        <strain evidence="2">ATCC PRA-425</strain>
    </source>
</reference>